<organism evidence="1 2">
    <name type="scientific">Halohasta litchfieldiae</name>
    <dbReference type="NCBI Taxonomy" id="1073996"/>
    <lineage>
        <taxon>Archaea</taxon>
        <taxon>Methanobacteriati</taxon>
        <taxon>Methanobacteriota</taxon>
        <taxon>Stenosarchaea group</taxon>
        <taxon>Halobacteria</taxon>
        <taxon>Halobacteriales</taxon>
        <taxon>Haloferacaceae</taxon>
        <taxon>Halohasta</taxon>
    </lineage>
</organism>
<accession>A0A1H6VUM6</accession>
<evidence type="ECO:0000313" key="2">
    <source>
        <dbReference type="Proteomes" id="UP000198888"/>
    </source>
</evidence>
<protein>
    <submittedName>
        <fullName evidence="1">Uncharacterized protein</fullName>
    </submittedName>
</protein>
<dbReference type="Proteomes" id="UP000198888">
    <property type="component" value="Unassembled WGS sequence"/>
</dbReference>
<dbReference type="GeneID" id="76389850"/>
<evidence type="ECO:0000313" key="1">
    <source>
        <dbReference type="EMBL" id="SEJ06764.1"/>
    </source>
</evidence>
<name>A0A1H6VUM6_9EURY</name>
<dbReference type="EMBL" id="FNYR01000019">
    <property type="protein sequence ID" value="SEJ06764.1"/>
    <property type="molecule type" value="Genomic_DNA"/>
</dbReference>
<dbReference type="AlphaFoldDB" id="A0A1H6VUM6"/>
<gene>
    <name evidence="1" type="ORF">SAMN05444271_11911</name>
</gene>
<dbReference type="RefSeq" id="WP_265472943.1">
    <property type="nucleotide sequence ID" value="NZ_CP024845.1"/>
</dbReference>
<keyword evidence="2" id="KW-1185">Reference proteome</keyword>
<accession>A0A2H4Q1M5</accession>
<dbReference type="KEGG" id="hae:halTADL_1502"/>
<reference evidence="1 2" key="1">
    <citation type="submission" date="2016-10" db="EMBL/GenBank/DDBJ databases">
        <authorList>
            <person name="de Groot N.N."/>
        </authorList>
    </citation>
    <scope>NUCLEOTIDE SEQUENCE [LARGE SCALE GENOMIC DNA]</scope>
    <source>
        <strain evidence="1 2">DSM 22187</strain>
    </source>
</reference>
<proteinExistence type="predicted"/>
<sequence length="41" mass="4871">MHVYRGNIERLDAAEPPYNQWFDLFEFAAQWGLEVSILEKS</sequence>